<evidence type="ECO:0000256" key="2">
    <source>
        <dbReference type="ARBA" id="ARBA00012438"/>
    </source>
</evidence>
<dbReference type="InterPro" id="IPR035965">
    <property type="entry name" value="PAS-like_dom_sf"/>
</dbReference>
<evidence type="ECO:0000259" key="5">
    <source>
        <dbReference type="PROSITE" id="PS50109"/>
    </source>
</evidence>
<dbReference type="InterPro" id="IPR000700">
    <property type="entry name" value="PAS-assoc_C"/>
</dbReference>
<dbReference type="CDD" id="cd00130">
    <property type="entry name" value="PAS"/>
    <property type="match status" value="2"/>
</dbReference>
<dbReference type="PROSITE" id="PS50110">
    <property type="entry name" value="RESPONSE_REGULATORY"/>
    <property type="match status" value="2"/>
</dbReference>
<evidence type="ECO:0000256" key="4">
    <source>
        <dbReference type="PROSITE-ProRule" id="PRU00169"/>
    </source>
</evidence>
<dbReference type="CDD" id="cd00156">
    <property type="entry name" value="REC"/>
    <property type="match status" value="1"/>
</dbReference>
<dbReference type="RefSeq" id="WP_199382723.1">
    <property type="nucleotide sequence ID" value="NZ_JAEMHM010000003.1"/>
</dbReference>
<feature type="domain" description="PAS" evidence="7">
    <location>
        <begin position="259"/>
        <end position="330"/>
    </location>
</feature>
<dbReference type="NCBIfam" id="TIGR00229">
    <property type="entry name" value="sensory_box"/>
    <property type="match status" value="2"/>
</dbReference>
<dbReference type="Gene3D" id="1.10.287.130">
    <property type="match status" value="1"/>
</dbReference>
<feature type="domain" description="Histidine kinase" evidence="5">
    <location>
        <begin position="399"/>
        <end position="622"/>
    </location>
</feature>
<evidence type="ECO:0000259" key="7">
    <source>
        <dbReference type="PROSITE" id="PS50112"/>
    </source>
</evidence>
<dbReference type="SMART" id="SM00388">
    <property type="entry name" value="HisKA"/>
    <property type="match status" value="1"/>
</dbReference>
<keyword evidence="3 4" id="KW-0597">Phosphoprotein</keyword>
<dbReference type="SMART" id="SM00091">
    <property type="entry name" value="PAS"/>
    <property type="match status" value="2"/>
</dbReference>
<dbReference type="CDD" id="cd00082">
    <property type="entry name" value="HisKA"/>
    <property type="match status" value="1"/>
</dbReference>
<feature type="modified residue" description="4-aspartylphosphate" evidence="4">
    <location>
        <position position="693"/>
    </location>
</feature>
<protein>
    <recommendedName>
        <fullName evidence="2">histidine kinase</fullName>
        <ecNumber evidence="2">2.7.13.3</ecNumber>
    </recommendedName>
</protein>
<dbReference type="InterPro" id="IPR004358">
    <property type="entry name" value="Sig_transdc_His_kin-like_C"/>
</dbReference>
<dbReference type="PANTHER" id="PTHR43065">
    <property type="entry name" value="SENSOR HISTIDINE KINASE"/>
    <property type="match status" value="1"/>
</dbReference>
<dbReference type="GO" id="GO:0005524">
    <property type="term" value="F:ATP binding"/>
    <property type="evidence" value="ECO:0007669"/>
    <property type="project" value="UniProtKB-KW"/>
</dbReference>
<dbReference type="SUPFAM" id="SSF55785">
    <property type="entry name" value="PYP-like sensor domain (PAS domain)"/>
    <property type="match status" value="2"/>
</dbReference>
<dbReference type="InterPro" id="IPR011006">
    <property type="entry name" value="CheY-like_superfamily"/>
</dbReference>
<keyword evidence="10" id="KW-1185">Reference proteome</keyword>
<dbReference type="SMART" id="SM00387">
    <property type="entry name" value="HATPase_c"/>
    <property type="match status" value="1"/>
</dbReference>
<dbReference type="InterPro" id="IPR036097">
    <property type="entry name" value="HisK_dim/P_sf"/>
</dbReference>
<dbReference type="GO" id="GO:0006355">
    <property type="term" value="P:regulation of DNA-templated transcription"/>
    <property type="evidence" value="ECO:0007669"/>
    <property type="project" value="InterPro"/>
</dbReference>
<comment type="catalytic activity">
    <reaction evidence="1">
        <text>ATP + protein L-histidine = ADP + protein N-phospho-L-histidine.</text>
        <dbReference type="EC" id="2.7.13.3"/>
    </reaction>
</comment>
<dbReference type="PROSITE" id="PS50109">
    <property type="entry name" value="HIS_KIN"/>
    <property type="match status" value="1"/>
</dbReference>
<dbReference type="EC" id="2.7.13.3" evidence="2"/>
<dbReference type="Pfam" id="PF00512">
    <property type="entry name" value="HisKA"/>
    <property type="match status" value="1"/>
</dbReference>
<dbReference type="Pfam" id="PF00072">
    <property type="entry name" value="Response_reg"/>
    <property type="match status" value="2"/>
</dbReference>
<dbReference type="InterPro" id="IPR005467">
    <property type="entry name" value="His_kinase_dom"/>
</dbReference>
<gene>
    <name evidence="9" type="ORF">JFN93_04090</name>
</gene>
<evidence type="ECO:0000313" key="10">
    <source>
        <dbReference type="Proteomes" id="UP000636888"/>
    </source>
</evidence>
<dbReference type="GO" id="GO:0000155">
    <property type="term" value="F:phosphorelay sensor kinase activity"/>
    <property type="evidence" value="ECO:0007669"/>
    <property type="project" value="InterPro"/>
</dbReference>
<feature type="domain" description="Response regulatory" evidence="6">
    <location>
        <begin position="6"/>
        <end position="122"/>
    </location>
</feature>
<dbReference type="SUPFAM" id="SSF55874">
    <property type="entry name" value="ATPase domain of HSP90 chaperone/DNA topoisomerase II/histidine kinase"/>
    <property type="match status" value="1"/>
</dbReference>
<dbReference type="PROSITE" id="PS50112">
    <property type="entry name" value="PAS"/>
    <property type="match status" value="2"/>
</dbReference>
<evidence type="ECO:0000313" key="9">
    <source>
        <dbReference type="EMBL" id="MBJ6723881.1"/>
    </source>
</evidence>
<name>A0A8J7J5S0_9BACT</name>
<dbReference type="PANTHER" id="PTHR43065:SF42">
    <property type="entry name" value="TWO-COMPONENT SENSOR PPRA"/>
    <property type="match status" value="1"/>
</dbReference>
<dbReference type="InterPro" id="IPR036890">
    <property type="entry name" value="HATPase_C_sf"/>
</dbReference>
<dbReference type="Gene3D" id="3.30.450.20">
    <property type="entry name" value="PAS domain"/>
    <property type="match status" value="2"/>
</dbReference>
<dbReference type="Pfam" id="PF08447">
    <property type="entry name" value="PAS_3"/>
    <property type="match status" value="1"/>
</dbReference>
<dbReference type="InterPro" id="IPR001610">
    <property type="entry name" value="PAC"/>
</dbReference>
<evidence type="ECO:0000256" key="1">
    <source>
        <dbReference type="ARBA" id="ARBA00000085"/>
    </source>
</evidence>
<dbReference type="Gene3D" id="3.30.565.10">
    <property type="entry name" value="Histidine kinase-like ATPase, C-terminal domain"/>
    <property type="match status" value="1"/>
</dbReference>
<dbReference type="InterPro" id="IPR003661">
    <property type="entry name" value="HisK_dim/P_dom"/>
</dbReference>
<feature type="domain" description="PAC" evidence="8">
    <location>
        <begin position="334"/>
        <end position="386"/>
    </location>
</feature>
<dbReference type="InterPro" id="IPR003594">
    <property type="entry name" value="HATPase_dom"/>
</dbReference>
<dbReference type="InterPro" id="IPR001789">
    <property type="entry name" value="Sig_transdc_resp-reg_receiver"/>
</dbReference>
<evidence type="ECO:0000259" key="6">
    <source>
        <dbReference type="PROSITE" id="PS50110"/>
    </source>
</evidence>
<dbReference type="AlphaFoldDB" id="A0A8J7J5S0"/>
<dbReference type="Gene3D" id="3.40.50.2300">
    <property type="match status" value="2"/>
</dbReference>
<dbReference type="Proteomes" id="UP000636888">
    <property type="component" value="Unassembled WGS sequence"/>
</dbReference>
<organism evidence="9 10">
    <name type="scientific">Geomesophilobacter sediminis</name>
    <dbReference type="NCBI Taxonomy" id="2798584"/>
    <lineage>
        <taxon>Bacteria</taxon>
        <taxon>Pseudomonadati</taxon>
        <taxon>Thermodesulfobacteriota</taxon>
        <taxon>Desulfuromonadia</taxon>
        <taxon>Geobacterales</taxon>
        <taxon>Geobacteraceae</taxon>
        <taxon>Geomesophilobacter</taxon>
    </lineage>
</organism>
<proteinExistence type="predicted"/>
<feature type="domain" description="Response regulatory" evidence="6">
    <location>
        <begin position="642"/>
        <end position="756"/>
    </location>
</feature>
<reference evidence="9" key="1">
    <citation type="submission" date="2020-12" db="EMBL/GenBank/DDBJ databases">
        <title>Geomonas sp. Red875, isolated from river sediment.</title>
        <authorList>
            <person name="Xu Z."/>
            <person name="Zhang Z."/>
            <person name="Masuda Y."/>
            <person name="Itoh H."/>
            <person name="Senoo K."/>
        </authorList>
    </citation>
    <scope>NUCLEOTIDE SEQUENCE</scope>
    <source>
        <strain evidence="9">Red875</strain>
    </source>
</reference>
<feature type="domain" description="PAS" evidence="7">
    <location>
        <begin position="135"/>
        <end position="177"/>
    </location>
</feature>
<feature type="modified residue" description="4-aspartylphosphate" evidence="4">
    <location>
        <position position="57"/>
    </location>
</feature>
<evidence type="ECO:0000259" key="8">
    <source>
        <dbReference type="PROSITE" id="PS50113"/>
    </source>
</evidence>
<dbReference type="SUPFAM" id="SSF47384">
    <property type="entry name" value="Homodimeric domain of signal transducing histidine kinase"/>
    <property type="match status" value="1"/>
</dbReference>
<evidence type="ECO:0000256" key="3">
    <source>
        <dbReference type="ARBA" id="ARBA00022553"/>
    </source>
</evidence>
<accession>A0A8J7J5S0</accession>
<dbReference type="SUPFAM" id="SSF52172">
    <property type="entry name" value="CheY-like"/>
    <property type="match status" value="2"/>
</dbReference>
<dbReference type="PROSITE" id="PS50113">
    <property type="entry name" value="PAC"/>
    <property type="match status" value="1"/>
</dbReference>
<dbReference type="Pfam" id="PF02518">
    <property type="entry name" value="HATPase_c"/>
    <property type="match status" value="1"/>
</dbReference>
<dbReference type="InterPro" id="IPR000014">
    <property type="entry name" value="PAS"/>
</dbReference>
<dbReference type="SMART" id="SM00086">
    <property type="entry name" value="PAC"/>
    <property type="match status" value="2"/>
</dbReference>
<dbReference type="EMBL" id="JAEMHM010000003">
    <property type="protein sequence ID" value="MBJ6723881.1"/>
    <property type="molecule type" value="Genomic_DNA"/>
</dbReference>
<dbReference type="SMART" id="SM00448">
    <property type="entry name" value="REC"/>
    <property type="match status" value="2"/>
</dbReference>
<sequence>MNRSLRLLLVDDNPDDRQLVASEMKKEFPELELLQVKNRDELDRALEEGQFDLVITDYHLFWSDGTEVLRQVKERRPLCPVIMFTGTGNEEVAVEAMKLGLDDYIIKSPRHFLRLRGAVRSALERSRHQQALRDSEDQFRLLIKYSPVAMAVIGEAGTITFLNNKFHRVFGYSIEDIPTLERWWEEAFPDPAYREKAVEAWRETTGRSGSDGEEEITYRFRIRCKSGSIRIIETSGANIGNQYLIILNDITDLMVADDQLLLMAAIVESTDDAIICKDLNGIVTSWNRGAEKIYGYSSQEMIGQSILHIFPEGEDGERELQEILYRVRHGMHIVHYETRRRRKDGKMIDVSLTISPILDETGAVTRASVIGSDITHLVSLEAQLRQAQKMEALGTLAGGVAHDFNNILTAIIGHATLLDLKIGKDNPLSANVNQILEAAARAASLTQSLLGFSRKRPIETKPVDLNAVIRKVERLLVTLLKENVDFVARLSNDPLIILADAGQIEQVLINLATNARDAIGSAGAVWISTDVVELDEPFVKAHGYGRVGRYALLSFSDNGLGMDAATRQRIFEPFFTTKEMGKGTGLGLSIVYSIVKQHGGYITCYSEPERGTTFQMYLPLTQSALFEETRRPEAAPRGGHETILVAEDDLATRQLDREVLEAYGYRVIDAVDGDEAVKKFRDYRQEIQLVFLDSIMPKKNGKEAYDEIRALDPEVKVLFTSGYAADIFNQLEMPEYEFIPKPILPTALLKKIREVLDKG</sequence>
<dbReference type="PRINTS" id="PR00344">
    <property type="entry name" value="BCTRLSENSOR"/>
</dbReference>
<dbReference type="InterPro" id="IPR013655">
    <property type="entry name" value="PAS_fold_3"/>
</dbReference>
<comment type="caution">
    <text evidence="9">The sequence shown here is derived from an EMBL/GenBank/DDBJ whole genome shotgun (WGS) entry which is preliminary data.</text>
</comment>
<dbReference type="Pfam" id="PF13426">
    <property type="entry name" value="PAS_9"/>
    <property type="match status" value="1"/>
</dbReference>